<dbReference type="GO" id="GO:0000421">
    <property type="term" value="C:autophagosome membrane"/>
    <property type="evidence" value="ECO:0007669"/>
    <property type="project" value="TreeGrafter"/>
</dbReference>
<dbReference type="Proteomes" id="UP001233999">
    <property type="component" value="Unassembled WGS sequence"/>
</dbReference>
<dbReference type="InterPro" id="IPR036322">
    <property type="entry name" value="WD40_repeat_dom_sf"/>
</dbReference>
<name>A0AAD8AM48_DIPPU</name>
<dbReference type="GO" id="GO:0000045">
    <property type="term" value="P:autophagosome assembly"/>
    <property type="evidence" value="ECO:0007669"/>
    <property type="project" value="InterPro"/>
</dbReference>
<dbReference type="SMART" id="SM00320">
    <property type="entry name" value="WD40"/>
    <property type="match status" value="2"/>
</dbReference>
<proteinExistence type="predicted"/>
<dbReference type="PANTHER" id="PTHR19878:SF8">
    <property type="entry name" value="AUTOPHAGY-RELATED 16, ISOFORM F"/>
    <property type="match status" value="1"/>
</dbReference>
<evidence type="ECO:0008006" key="6">
    <source>
        <dbReference type="Google" id="ProtNLM"/>
    </source>
</evidence>
<evidence type="ECO:0000256" key="3">
    <source>
        <dbReference type="PROSITE-ProRule" id="PRU00221"/>
    </source>
</evidence>
<reference evidence="4" key="2">
    <citation type="submission" date="2023-05" db="EMBL/GenBank/DDBJ databases">
        <authorList>
            <person name="Fouks B."/>
        </authorList>
    </citation>
    <scope>NUCLEOTIDE SEQUENCE</scope>
    <source>
        <strain evidence="4">Stay&amp;Tobe</strain>
        <tissue evidence="4">Testes</tissue>
    </source>
</reference>
<dbReference type="InterPro" id="IPR015943">
    <property type="entry name" value="WD40/YVTN_repeat-like_dom_sf"/>
</dbReference>
<dbReference type="PROSITE" id="PS50294">
    <property type="entry name" value="WD_REPEATS_REGION"/>
    <property type="match status" value="2"/>
</dbReference>
<evidence type="ECO:0000313" key="4">
    <source>
        <dbReference type="EMBL" id="KAJ9601685.1"/>
    </source>
</evidence>
<dbReference type="PROSITE" id="PS00678">
    <property type="entry name" value="WD_REPEATS_1"/>
    <property type="match status" value="1"/>
</dbReference>
<feature type="repeat" description="WD" evidence="3">
    <location>
        <begin position="98"/>
        <end position="138"/>
    </location>
</feature>
<dbReference type="GO" id="GO:0034274">
    <property type="term" value="C:Atg12-Atg5-Atg16 complex"/>
    <property type="evidence" value="ECO:0007669"/>
    <property type="project" value="TreeGrafter"/>
</dbReference>
<reference evidence="4" key="1">
    <citation type="journal article" date="2023" name="IScience">
        <title>Live-bearing cockroach genome reveals convergent evolutionary mechanisms linked to viviparity in insects and beyond.</title>
        <authorList>
            <person name="Fouks B."/>
            <person name="Harrison M.C."/>
            <person name="Mikhailova A.A."/>
            <person name="Marchal E."/>
            <person name="English S."/>
            <person name="Carruthers M."/>
            <person name="Jennings E.C."/>
            <person name="Chiamaka E.L."/>
            <person name="Frigard R.A."/>
            <person name="Pippel M."/>
            <person name="Attardo G.M."/>
            <person name="Benoit J.B."/>
            <person name="Bornberg-Bauer E."/>
            <person name="Tobe S.S."/>
        </authorList>
    </citation>
    <scope>NUCLEOTIDE SEQUENCE</scope>
    <source>
        <strain evidence="4">Stay&amp;Tobe</strain>
    </source>
</reference>
<dbReference type="InterPro" id="IPR019775">
    <property type="entry name" value="WD40_repeat_CS"/>
</dbReference>
<dbReference type="AlphaFoldDB" id="A0AAD8AM48"/>
<accession>A0AAD8AM48</accession>
<protein>
    <recommendedName>
        <fullName evidence="6">Autophagy-related protein 16-1</fullName>
    </recommendedName>
</protein>
<evidence type="ECO:0000256" key="1">
    <source>
        <dbReference type="ARBA" id="ARBA00022574"/>
    </source>
</evidence>
<dbReference type="Pfam" id="PF00400">
    <property type="entry name" value="WD40"/>
    <property type="match status" value="2"/>
</dbReference>
<dbReference type="InterPro" id="IPR001680">
    <property type="entry name" value="WD40_rpt"/>
</dbReference>
<dbReference type="EMBL" id="JASPKZ010000005">
    <property type="protein sequence ID" value="KAJ9601685.1"/>
    <property type="molecule type" value="Genomic_DNA"/>
</dbReference>
<feature type="repeat" description="WD" evidence="3">
    <location>
        <begin position="53"/>
        <end position="89"/>
    </location>
</feature>
<dbReference type="InterPro" id="IPR045160">
    <property type="entry name" value="ATG16"/>
</dbReference>
<evidence type="ECO:0000313" key="5">
    <source>
        <dbReference type="Proteomes" id="UP001233999"/>
    </source>
</evidence>
<dbReference type="Gene3D" id="2.130.10.10">
    <property type="entry name" value="YVTN repeat-like/Quinoprotein amine dehydrogenase"/>
    <property type="match status" value="1"/>
</dbReference>
<dbReference type="SUPFAM" id="SSF50978">
    <property type="entry name" value="WD40 repeat-like"/>
    <property type="match status" value="1"/>
</dbReference>
<keyword evidence="2" id="KW-0677">Repeat</keyword>
<feature type="non-terminal residue" evidence="4">
    <location>
        <position position="138"/>
    </location>
</feature>
<organism evidence="4 5">
    <name type="scientific">Diploptera punctata</name>
    <name type="common">Pacific beetle cockroach</name>
    <dbReference type="NCBI Taxonomy" id="6984"/>
    <lineage>
        <taxon>Eukaryota</taxon>
        <taxon>Metazoa</taxon>
        <taxon>Ecdysozoa</taxon>
        <taxon>Arthropoda</taxon>
        <taxon>Hexapoda</taxon>
        <taxon>Insecta</taxon>
        <taxon>Pterygota</taxon>
        <taxon>Neoptera</taxon>
        <taxon>Polyneoptera</taxon>
        <taxon>Dictyoptera</taxon>
        <taxon>Blattodea</taxon>
        <taxon>Blaberoidea</taxon>
        <taxon>Blaberidae</taxon>
        <taxon>Diplopterinae</taxon>
        <taxon>Diploptera</taxon>
    </lineage>
</organism>
<keyword evidence="1 3" id="KW-0853">WD repeat</keyword>
<evidence type="ECO:0000256" key="2">
    <source>
        <dbReference type="ARBA" id="ARBA00022737"/>
    </source>
</evidence>
<comment type="caution">
    <text evidence="4">The sequence shown here is derived from an EMBL/GenBank/DDBJ whole genome shotgun (WGS) entry which is preliminary data.</text>
</comment>
<gene>
    <name evidence="4" type="ORF">L9F63_000156</name>
</gene>
<dbReference type="GO" id="GO:0043495">
    <property type="term" value="F:protein-membrane adaptor activity"/>
    <property type="evidence" value="ECO:0007669"/>
    <property type="project" value="TreeGrafter"/>
</dbReference>
<sequence length="138" mass="14941">MLYLSRKRQAKLQKELEEAAKDTRAISPDRLKDVGAGGPFFATSVPSRALIKFDAHDGDVNAVKWSPVDRILATGGADRRVKLWDLSKGGQCECKGMLVGSNAAVMSVDFDSTGTLILAASSDFASRVWTVGDQRLRV</sequence>
<dbReference type="PANTHER" id="PTHR19878">
    <property type="entry name" value="AUTOPHAGY PROTEIN 16-LIKE"/>
    <property type="match status" value="1"/>
</dbReference>
<dbReference type="PROSITE" id="PS50082">
    <property type="entry name" value="WD_REPEATS_2"/>
    <property type="match status" value="2"/>
</dbReference>
<keyword evidence="5" id="KW-1185">Reference proteome</keyword>
<dbReference type="GO" id="GO:0034045">
    <property type="term" value="C:phagophore assembly site membrane"/>
    <property type="evidence" value="ECO:0007669"/>
    <property type="project" value="TreeGrafter"/>
</dbReference>